<evidence type="ECO:0000256" key="3">
    <source>
        <dbReference type="ARBA" id="ARBA00012513"/>
    </source>
</evidence>
<dbReference type="SMART" id="SM00220">
    <property type="entry name" value="S_TKc"/>
    <property type="match status" value="1"/>
</dbReference>
<dbReference type="InterPro" id="IPR008271">
    <property type="entry name" value="Ser/Thr_kinase_AS"/>
</dbReference>
<evidence type="ECO:0000256" key="11">
    <source>
        <dbReference type="ARBA" id="ARBA00047899"/>
    </source>
</evidence>
<dbReference type="Gene3D" id="3.10.20.90">
    <property type="entry name" value="Phosphatidylinositol 3-kinase Catalytic Subunit, Chain A, domain 1"/>
    <property type="match status" value="2"/>
</dbReference>
<sequence length="1918" mass="206423">MADGNAQLVDSVVRGGSDPSTSIHLKTVHHRFIRKSLWFSDTDEQTFEAPESDNGSKILNINLRSIVDRTLGASCGVQECSSTESQCGQKDSATESTSADEDKDRGGQALNVTCSDVGKVAIKAASEENEEEAEMKAVSTSPGGRFLKFDIELGRGSFKTVYKGLDTETWVEVAWCELQDRKLSKVERQRFKEEAEMLKGLQHPNIVRFYDFWESPLKGKKCIVLVTELMTSGTLKTYLKRFKVMKPKVLRSWCRQILKGLHFLHTRTPPIIHRDLKCDNIFITGPTGSVKIGDLGLATLKAASFAKSVIGTPEFMAPEMYEEHYDEAVDVYAFGMCMLEMATSEYPYSECQNAAQIYRKVTSGVKPASYNKVMDPEIKEIIGECICQKKEERYTIKDLLNHAFFAEDTGVRVELAEDDDGKKTSIALKLWVEDHKKLKGKYKESGAIEFTFDLEKEVPEVVAQEMVESGFFQESDAKTVGKSIKDRVALIKWRRGRMASVAVPAEQSDAGHRASVAPPEVVSAGGPHVGQPLVLESQEPDADQHCRLHNLPTSTTSVTSDRTLDSGLGSTVYSDSHSSQQSVLYQSLLEPITMATQQASSAGQQNQPCVRGLPSSSVAVHTPQQYLQPGQSYPAALYAGQPSASPPASASLCSVNIQQQNPAAVSFTASAVPLVAQSYQAAVHQQQQATVAGSVTFPLLEQQVSHNAVASVQQQAQAATGYPASVQHQTVPTTLPKQQPVLSCPAESAPSATAAAVQCQPAHGPSTGQQAHVSTLQSSQQPGHSSSTPALYSQQTSIQQSTESSIQQALNCGQVYNQHNQESVHTIDYKTAQPHVLSAQSLLDSTSFQHNHKIVTATLPEQNQNASHPAGVPAVQAASEHLGYFAPGLSDAASQSYPHSAIQQTAPCLSQYPSTQCFSASLGYGGANQVVTPQNLPVSSQQSHTANVSQQNVSTGQSISQIRQDGQGHGLNQSAFSASNQTLQTTVHQELQPLQVSASLPSPQPSLVPQTASVSHPEPVLSAHPVQSAQLSQPAVLPPPVQNETDLHTATAATQLDNINPCQLPPQNQSQSRVQSQIPVPQSSDSQRASSKFGASSFPQKTLNAGATGQGSTEINLEDTAAEKHSAGQSYDSVNSDAMSGREMSDGCEGTHGSKGDGKVRKHRKTTRTRSRQEKLNRPKLSMLNVCNTGDKMVECQLETHNHKMVTFKFDLDGDAPEEIATYMVENDFILPLEKEAFIEQLKDIVDKAEDMLHEDMDNEKTTTLSSSPQQGQMSEVGENQQTGAPQLVYQQNVLHTGKRWFIICPVEETPMSSQDATTDGTATQSPGSSATTQHADSITARPSTSREEGSSSTMSGGSEGFHFDVYGFSSPPIMSNTDPLLLAALSPPVSAPPTFQSASSVDPVGSSLQPAMHQVRPARAQTLPPSLPAEDSQGSPLASMSPTHVAQQMLDLTRSVSIADEVPCCPLVMPLSLDVHASQGGFPLTPLPLQDLGSAKEPSVSYGSAARAELPPQQPVVLHQPFSAVGGSKVSSLPQSPAPSQHGVGPSESDGEGRLGRGGFVDSTIKTLDEKLRNLLYQEYAPMYPSGSAAETPGSGTEYIQFPPGPDSAAGGSGSSTPGPIGEGRYRAGEQLPQIPERMDSLSTLSDSAVCASLSRRHFPHSASCTGTRGRFKIISVPPEVANRRDVKQRSWSSAASPAHPVAYRGDQLQDETLATSTTIGRFSVVSTEDEITQRTRCSRYSAPPDFYLDTPPSTGKRGSLPRAQTSDSVPVDVTVHARFLSSDSGAESSPVKPTPATPSHHLRSERRGSDLMKRAVAFLRRTGRSSSVQSSDSPSRHGGVHGSAYASSDNDSEMEDSDIKRELQRLREKHLREISELQAHQRGEVELLYRRLGTSKPKPATPADPVLLLLLRVSLQ</sequence>
<keyword evidence="8" id="KW-0547">Nucleotide-binding</keyword>
<feature type="region of interest" description="Disordered" evidence="13">
    <location>
        <begin position="937"/>
        <end position="974"/>
    </location>
</feature>
<feature type="compositionally biased region" description="Low complexity" evidence="13">
    <location>
        <begin position="1608"/>
        <end position="1621"/>
    </location>
</feature>
<feature type="region of interest" description="Disordered" evidence="13">
    <location>
        <begin position="84"/>
        <end position="109"/>
    </location>
</feature>
<reference evidence="15" key="2">
    <citation type="submission" date="2016-06" db="EMBL/GenBank/DDBJ databases">
        <title>The genome of a short-lived fish provides insights into sex chromosome evolution and the genetic control of aging.</title>
        <authorList>
            <person name="Reichwald K."/>
            <person name="Felder M."/>
            <person name="Petzold A."/>
            <person name="Koch P."/>
            <person name="Groth M."/>
            <person name="Platzer M."/>
        </authorList>
    </citation>
    <scope>NUCLEOTIDE SEQUENCE</scope>
    <source>
        <tissue evidence="15">Brain</tissue>
    </source>
</reference>
<dbReference type="EC" id="2.7.11.1" evidence="3"/>
<evidence type="ECO:0000256" key="2">
    <source>
        <dbReference type="ARBA" id="ARBA00004496"/>
    </source>
</evidence>
<keyword evidence="4" id="KW-0963">Cytoplasm</keyword>
<dbReference type="Gene3D" id="1.10.510.10">
    <property type="entry name" value="Transferase(Phosphotransferase) domain 1"/>
    <property type="match status" value="1"/>
</dbReference>
<feature type="region of interest" description="Disordered" evidence="13">
    <location>
        <begin position="1526"/>
        <end position="1561"/>
    </location>
</feature>
<feature type="compositionally biased region" description="Polar residues" evidence="13">
    <location>
        <begin position="1530"/>
        <end position="1540"/>
    </location>
</feature>
<feature type="region of interest" description="Disordered" evidence="13">
    <location>
        <begin position="1423"/>
        <end position="1443"/>
    </location>
</feature>
<feature type="compositionally biased region" description="Polar residues" evidence="13">
    <location>
        <begin position="1433"/>
        <end position="1443"/>
    </location>
</feature>
<feature type="region of interest" description="Disordered" evidence="13">
    <location>
        <begin position="1735"/>
        <end position="1861"/>
    </location>
</feature>
<evidence type="ECO:0000256" key="5">
    <source>
        <dbReference type="ARBA" id="ARBA00022527"/>
    </source>
</evidence>
<dbReference type="PANTHER" id="PTHR13902">
    <property type="entry name" value="SERINE/THREONINE-PROTEIN KINASE WNK WITH NO LYSINE -RELATED"/>
    <property type="match status" value="1"/>
</dbReference>
<feature type="region of interest" description="Disordered" evidence="13">
    <location>
        <begin position="1312"/>
        <end position="1358"/>
    </location>
</feature>
<evidence type="ECO:0000256" key="8">
    <source>
        <dbReference type="ARBA" id="ARBA00022741"/>
    </source>
</evidence>
<dbReference type="PROSITE" id="PS50011">
    <property type="entry name" value="PROTEIN_KINASE_DOM"/>
    <property type="match status" value="1"/>
</dbReference>
<dbReference type="Gene3D" id="3.30.200.20">
    <property type="entry name" value="Phosphorylase Kinase, domain 1"/>
    <property type="match status" value="1"/>
</dbReference>
<feature type="region of interest" description="Disordered" evidence="13">
    <location>
        <begin position="1058"/>
        <end position="1174"/>
    </location>
</feature>
<feature type="compositionally biased region" description="Polar residues" evidence="13">
    <location>
        <begin position="1127"/>
        <end position="1138"/>
    </location>
</feature>
<feature type="compositionally biased region" description="Polar residues" evidence="13">
    <location>
        <begin position="1058"/>
        <end position="1115"/>
    </location>
</feature>
<gene>
    <name evidence="15" type="primary">WNK2</name>
</gene>
<feature type="compositionally biased region" description="Polar residues" evidence="13">
    <location>
        <begin position="766"/>
        <end position="792"/>
    </location>
</feature>
<feature type="compositionally biased region" description="Low complexity" evidence="13">
    <location>
        <begin position="998"/>
        <end position="1010"/>
    </location>
</feature>
<dbReference type="GO" id="GO:0004674">
    <property type="term" value="F:protein serine/threonine kinase activity"/>
    <property type="evidence" value="ECO:0007669"/>
    <property type="project" value="UniProtKB-KW"/>
</dbReference>
<evidence type="ECO:0000256" key="6">
    <source>
        <dbReference type="ARBA" id="ARBA00022553"/>
    </source>
</evidence>
<dbReference type="InterPro" id="IPR056865">
    <property type="entry name" value="CCTL2_WNK"/>
</dbReference>
<evidence type="ECO:0000313" key="15">
    <source>
        <dbReference type="EMBL" id="SBQ81248.1"/>
    </source>
</evidence>
<feature type="domain" description="Protein kinase" evidence="14">
    <location>
        <begin position="147"/>
        <end position="405"/>
    </location>
</feature>
<comment type="catalytic activity">
    <reaction evidence="11">
        <text>L-threonyl-[protein] + ATP = O-phospho-L-threonyl-[protein] + ADP + H(+)</text>
        <dbReference type="Rhea" id="RHEA:46608"/>
        <dbReference type="Rhea" id="RHEA-COMP:11060"/>
        <dbReference type="Rhea" id="RHEA-COMP:11605"/>
        <dbReference type="ChEBI" id="CHEBI:15378"/>
        <dbReference type="ChEBI" id="CHEBI:30013"/>
        <dbReference type="ChEBI" id="CHEBI:30616"/>
        <dbReference type="ChEBI" id="CHEBI:61977"/>
        <dbReference type="ChEBI" id="CHEBI:456216"/>
        <dbReference type="EC" id="2.7.11.1"/>
    </reaction>
</comment>
<dbReference type="InterPro" id="IPR050588">
    <property type="entry name" value="WNK_Ser-Thr_kinase"/>
</dbReference>
<evidence type="ECO:0000256" key="9">
    <source>
        <dbReference type="ARBA" id="ARBA00022777"/>
    </source>
</evidence>
<organism evidence="15">
    <name type="scientific">Nothobranchius korthausae</name>
    <dbReference type="NCBI Taxonomy" id="1143690"/>
    <lineage>
        <taxon>Eukaryota</taxon>
        <taxon>Metazoa</taxon>
        <taxon>Chordata</taxon>
        <taxon>Craniata</taxon>
        <taxon>Vertebrata</taxon>
        <taxon>Euteleostomi</taxon>
        <taxon>Actinopterygii</taxon>
        <taxon>Neopterygii</taxon>
        <taxon>Teleostei</taxon>
        <taxon>Neoteleostei</taxon>
        <taxon>Acanthomorphata</taxon>
        <taxon>Ovalentaria</taxon>
        <taxon>Atherinomorphae</taxon>
        <taxon>Cyprinodontiformes</taxon>
        <taxon>Nothobranchiidae</taxon>
        <taxon>Nothobranchius</taxon>
    </lineage>
</organism>
<keyword evidence="5" id="KW-0723">Serine/threonine-protein kinase</keyword>
<dbReference type="SUPFAM" id="SSF56112">
    <property type="entry name" value="Protein kinase-like (PK-like)"/>
    <property type="match status" value="1"/>
</dbReference>
<keyword evidence="10" id="KW-0067">ATP-binding</keyword>
<feature type="region of interest" description="Disordered" evidence="13">
    <location>
        <begin position="998"/>
        <end position="1043"/>
    </location>
</feature>
<dbReference type="GO" id="GO:0005524">
    <property type="term" value="F:ATP binding"/>
    <property type="evidence" value="ECO:0007669"/>
    <property type="project" value="UniProtKB-KW"/>
</dbReference>
<feature type="region of interest" description="Disordered" evidence="13">
    <location>
        <begin position="1390"/>
        <end position="1409"/>
    </location>
</feature>
<dbReference type="CDD" id="cd13983">
    <property type="entry name" value="STKc_WNK"/>
    <property type="match status" value="1"/>
</dbReference>
<proteinExistence type="predicted"/>
<dbReference type="Pfam" id="PF12202">
    <property type="entry name" value="OSR1_C"/>
    <property type="match status" value="1"/>
</dbReference>
<evidence type="ECO:0000256" key="7">
    <source>
        <dbReference type="ARBA" id="ARBA00022679"/>
    </source>
</evidence>
<comment type="subcellular location">
    <subcellularLocation>
        <location evidence="2">Cytoplasm</location>
    </subcellularLocation>
</comment>
<protein>
    <recommendedName>
        <fullName evidence="3">non-specific serine/threonine protein kinase</fullName>
        <ecNumber evidence="3">2.7.11.1</ecNumber>
    </recommendedName>
</protein>
<feature type="compositionally biased region" description="Basic residues" evidence="13">
    <location>
        <begin position="1160"/>
        <end position="1170"/>
    </location>
</feature>
<dbReference type="InterPro" id="IPR024678">
    <property type="entry name" value="Kinase_OSR1/WNK_CCT"/>
</dbReference>
<dbReference type="InterPro" id="IPR000719">
    <property type="entry name" value="Prot_kinase_dom"/>
</dbReference>
<dbReference type="Pfam" id="PF00069">
    <property type="entry name" value="Pkinase"/>
    <property type="match status" value="1"/>
</dbReference>
<feature type="region of interest" description="Disordered" evidence="13">
    <location>
        <begin position="760"/>
        <end position="799"/>
    </location>
</feature>
<evidence type="ECO:0000256" key="4">
    <source>
        <dbReference type="ARBA" id="ARBA00022490"/>
    </source>
</evidence>
<feature type="compositionally biased region" description="Polar residues" evidence="13">
    <location>
        <begin position="84"/>
        <end position="97"/>
    </location>
</feature>
<dbReference type="EMBL" id="HAEC01013031">
    <property type="protein sequence ID" value="SBQ81248.1"/>
    <property type="molecule type" value="Transcribed_RNA"/>
</dbReference>
<keyword evidence="9 15" id="KW-0418">Kinase</keyword>
<dbReference type="PROSITE" id="PS00108">
    <property type="entry name" value="PROTEIN_KINASE_ST"/>
    <property type="match status" value="1"/>
</dbReference>
<feature type="compositionally biased region" description="Low complexity" evidence="13">
    <location>
        <begin position="1826"/>
        <end position="1835"/>
    </location>
</feature>
<dbReference type="InterPro" id="IPR011009">
    <property type="entry name" value="Kinase-like_dom_sf"/>
</dbReference>
<feature type="compositionally biased region" description="Polar residues" evidence="13">
    <location>
        <begin position="1312"/>
        <end position="1343"/>
    </location>
</feature>
<keyword evidence="6" id="KW-0597">Phosphoprotein</keyword>
<name>A0A1A8HCN3_9TELE</name>
<reference evidence="15" key="1">
    <citation type="submission" date="2016-05" db="EMBL/GenBank/DDBJ databases">
        <authorList>
            <person name="Lavstsen T."/>
            <person name="Jespersen J.S."/>
        </authorList>
    </citation>
    <scope>NUCLEOTIDE SEQUENCE</scope>
    <source>
        <tissue evidence="15">Brain</tissue>
    </source>
</reference>
<feature type="compositionally biased region" description="Polar residues" evidence="13">
    <location>
        <begin position="1262"/>
        <end position="1279"/>
    </location>
</feature>
<comment type="cofactor">
    <cofactor evidence="1">
        <name>Mg(2+)</name>
        <dbReference type="ChEBI" id="CHEBI:18420"/>
    </cofactor>
</comment>
<feature type="region of interest" description="Disordered" evidence="13">
    <location>
        <begin position="1258"/>
        <end position="1279"/>
    </location>
</feature>
<dbReference type="FunFam" id="3.30.200.20:FF:000494">
    <property type="entry name" value="serine/threonine-protein kinase WNK2 isoform X2"/>
    <property type="match status" value="1"/>
</dbReference>
<comment type="catalytic activity">
    <reaction evidence="12">
        <text>L-seryl-[protein] + ATP = O-phospho-L-seryl-[protein] + ADP + H(+)</text>
        <dbReference type="Rhea" id="RHEA:17989"/>
        <dbReference type="Rhea" id="RHEA-COMP:9863"/>
        <dbReference type="Rhea" id="RHEA-COMP:11604"/>
        <dbReference type="ChEBI" id="CHEBI:15378"/>
        <dbReference type="ChEBI" id="CHEBI:29999"/>
        <dbReference type="ChEBI" id="CHEBI:30616"/>
        <dbReference type="ChEBI" id="CHEBI:83421"/>
        <dbReference type="ChEBI" id="CHEBI:456216"/>
        <dbReference type="EC" id="2.7.11.1"/>
    </reaction>
</comment>
<evidence type="ECO:0000256" key="12">
    <source>
        <dbReference type="ARBA" id="ARBA00048679"/>
    </source>
</evidence>
<accession>A0A1A8HCN3</accession>
<dbReference type="Pfam" id="PF24889">
    <property type="entry name" value="CCTL2_WNK"/>
    <property type="match status" value="1"/>
</dbReference>
<feature type="region of interest" description="Disordered" evidence="13">
    <location>
        <begin position="1488"/>
        <end position="1508"/>
    </location>
</feature>
<dbReference type="FunFam" id="3.10.20.90:FF:000007">
    <property type="entry name" value="Serine/threonine-protein kinase WNK1 isoform 1"/>
    <property type="match status" value="1"/>
</dbReference>
<evidence type="ECO:0000259" key="14">
    <source>
        <dbReference type="PROSITE" id="PS50011"/>
    </source>
</evidence>
<dbReference type="GO" id="GO:0005737">
    <property type="term" value="C:cytoplasm"/>
    <property type="evidence" value="ECO:0007669"/>
    <property type="project" value="UniProtKB-SubCell"/>
</dbReference>
<keyword evidence="7" id="KW-0808">Transferase</keyword>
<evidence type="ECO:0000256" key="10">
    <source>
        <dbReference type="ARBA" id="ARBA00022840"/>
    </source>
</evidence>
<feature type="region of interest" description="Disordered" evidence="13">
    <location>
        <begin position="1588"/>
        <end position="1624"/>
    </location>
</feature>
<evidence type="ECO:0000256" key="13">
    <source>
        <dbReference type="SAM" id="MobiDB-lite"/>
    </source>
</evidence>
<dbReference type="FunFam" id="1.10.510.10:FF:000006">
    <property type="entry name" value="Serine/threonine-protein kinase WNK1 isoform 2"/>
    <property type="match status" value="1"/>
</dbReference>
<dbReference type="FunFam" id="3.10.20.90:FF:000012">
    <property type="entry name" value="Serine/threonine-protein kinase WNK1 isoform 2"/>
    <property type="match status" value="1"/>
</dbReference>
<evidence type="ECO:0000256" key="1">
    <source>
        <dbReference type="ARBA" id="ARBA00001946"/>
    </source>
</evidence>